<dbReference type="GO" id="GO:0034464">
    <property type="term" value="C:BBSome"/>
    <property type="evidence" value="ECO:0007669"/>
    <property type="project" value="InterPro"/>
</dbReference>
<organism evidence="2 3">
    <name type="scientific">Schistosoma japonicum</name>
    <name type="common">Blood fluke</name>
    <dbReference type="NCBI Taxonomy" id="6182"/>
    <lineage>
        <taxon>Eukaryota</taxon>
        <taxon>Metazoa</taxon>
        <taxon>Spiralia</taxon>
        <taxon>Lophotrochozoa</taxon>
        <taxon>Platyhelminthes</taxon>
        <taxon>Trematoda</taxon>
        <taxon>Digenea</taxon>
        <taxon>Strigeidida</taxon>
        <taxon>Schistosomatoidea</taxon>
        <taxon>Schistosomatidae</taxon>
        <taxon>Schistosoma</taxon>
    </lineage>
</organism>
<dbReference type="GO" id="GO:1905515">
    <property type="term" value="P:non-motile cilium assembly"/>
    <property type="evidence" value="ECO:0007669"/>
    <property type="project" value="InterPro"/>
</dbReference>
<dbReference type="InterPro" id="IPR019734">
    <property type="entry name" value="TPR_rpt"/>
</dbReference>
<dbReference type="Pfam" id="PF13181">
    <property type="entry name" value="TPR_8"/>
    <property type="match status" value="2"/>
</dbReference>
<keyword evidence="1" id="KW-0802">TPR repeat</keyword>
<proteinExistence type="predicted"/>
<dbReference type="EMBL" id="SKCS01000039">
    <property type="protein sequence ID" value="TNN19742.1"/>
    <property type="molecule type" value="Genomic_DNA"/>
</dbReference>
<dbReference type="InterPro" id="IPR011990">
    <property type="entry name" value="TPR-like_helical_dom_sf"/>
</dbReference>
<dbReference type="OrthoDB" id="421121at2759"/>
<protein>
    <submittedName>
        <fullName evidence="2">Tetratricopeptide repeat protein isoform 4</fullName>
    </submittedName>
</protein>
<evidence type="ECO:0000256" key="1">
    <source>
        <dbReference type="PROSITE-ProRule" id="PRU00339"/>
    </source>
</evidence>
<feature type="repeat" description="TPR" evidence="1">
    <location>
        <begin position="350"/>
        <end position="383"/>
    </location>
</feature>
<dbReference type="PROSITE" id="PS50005">
    <property type="entry name" value="TPR"/>
    <property type="match status" value="1"/>
</dbReference>
<dbReference type="PANTHER" id="PTHR44177:SF1">
    <property type="entry name" value="TETRATRICOPEPTIDE REPEAT PROTEIN 8"/>
    <property type="match status" value="1"/>
</dbReference>
<evidence type="ECO:0000313" key="2">
    <source>
        <dbReference type="EMBL" id="TNN19742.1"/>
    </source>
</evidence>
<dbReference type="Proteomes" id="UP000311919">
    <property type="component" value="Unassembled WGS sequence"/>
</dbReference>
<name>A0A4Z2DTY9_SCHJA</name>
<dbReference type="Gene3D" id="1.25.40.10">
    <property type="entry name" value="Tetratricopeptide repeat domain"/>
    <property type="match status" value="2"/>
</dbReference>
<accession>A0A4Z2DTY9</accession>
<dbReference type="GO" id="GO:0036064">
    <property type="term" value="C:ciliary basal body"/>
    <property type="evidence" value="ECO:0007669"/>
    <property type="project" value="TreeGrafter"/>
</dbReference>
<reference evidence="2 3" key="1">
    <citation type="submission" date="2019-03" db="EMBL/GenBank/DDBJ databases">
        <title>An improved genome assembly of the fluke Schistosoma japonicum.</title>
        <authorList>
            <person name="Hu W."/>
            <person name="Luo F."/>
            <person name="Yin M."/>
            <person name="Mo X."/>
            <person name="Sun C."/>
            <person name="Wu Q."/>
            <person name="Zhu B."/>
            <person name="Xiang M."/>
            <person name="Wang J."/>
            <person name="Wang Y."/>
            <person name="Zhang T."/>
            <person name="Xu B."/>
            <person name="Zheng H."/>
            <person name="Feng Z."/>
        </authorList>
    </citation>
    <scope>NUCLEOTIDE SEQUENCE [LARGE SCALE GENOMIC DNA]</scope>
    <source>
        <strain evidence="2">HuSjv2</strain>
        <tissue evidence="2">Worms</tissue>
    </source>
</reference>
<dbReference type="SMART" id="SM00028">
    <property type="entry name" value="TPR"/>
    <property type="match status" value="7"/>
</dbReference>
<dbReference type="InterPro" id="IPR028796">
    <property type="entry name" value="BBS8"/>
</dbReference>
<gene>
    <name evidence="2" type="ORF">EWB00_005976</name>
</gene>
<dbReference type="SUPFAM" id="SSF48452">
    <property type="entry name" value="TPR-like"/>
    <property type="match status" value="1"/>
</dbReference>
<dbReference type="PANTHER" id="PTHR44177">
    <property type="entry name" value="TETRATRICOPEPTIDE REPEAT PROTEIN 8"/>
    <property type="match status" value="1"/>
</dbReference>
<dbReference type="GO" id="GO:0097730">
    <property type="term" value="C:non-motile cilium"/>
    <property type="evidence" value="ECO:0007669"/>
    <property type="project" value="TreeGrafter"/>
</dbReference>
<sequence>MKAITEDSIDDDEFGSEFNLCDIAFLDKDVNNIHCHYVSSDNFRLATGSLSQAVRPSNLTSRPLTGVFNANSIEKCTDSIETVIRDISRPITSYYNKCQRQRTTAHLNREFVHISRLDLTKYAQNSEMAYSLFEYLFYVAKEYREALNLINLLCNNASNKASNQVSKLRSNNLSHNESIEVNWWWYLQKARCLYQETIFVEMKNKGNSAKKVSFSTIPFCEAIHLYCLGLKREAESSLNQSLELNPTIESYKFLAFIAVQFDQPGRAIGIYDKGLERFPHDIDLLTGKARIYQKMNNILKSIALYNEIVQIDDMNIESLASLAMHYFYEDEPEISLKYYRRILQYGYESTELYNNLGLCTFYTQQYDLCLSFFNQAIALSDETNSADIYYNLGHIAINIGDLQMAYHCLYLAIMNNNNHSEAYNNLGVLEQKYGNIDMAKELYRTSCQLTSDLFEPHHNLAFLTETLGELQTSFNLVKHSLRLFPNHRDLQNLLFRLREYITST</sequence>
<dbReference type="STRING" id="6182.A0A4Z2DTY9"/>
<dbReference type="AlphaFoldDB" id="A0A4Z2DTY9"/>
<keyword evidence="3" id="KW-1185">Reference proteome</keyword>
<evidence type="ECO:0000313" key="3">
    <source>
        <dbReference type="Proteomes" id="UP000311919"/>
    </source>
</evidence>
<comment type="caution">
    <text evidence="2">The sequence shown here is derived from an EMBL/GenBank/DDBJ whole genome shotgun (WGS) entry which is preliminary data.</text>
</comment>